<keyword evidence="16" id="KW-1185">Reference proteome</keyword>
<evidence type="ECO:0000313" key="15">
    <source>
        <dbReference type="EMBL" id="KAH7286070.1"/>
    </source>
</evidence>
<comment type="caution">
    <text evidence="15">The sequence shown here is derived from an EMBL/GenBank/DDBJ whole genome shotgun (WGS) entry which is preliminary data.</text>
</comment>
<dbReference type="Pfam" id="PF03416">
    <property type="entry name" value="Peptidase_C54"/>
    <property type="match status" value="2"/>
</dbReference>
<name>A0A8T2QR66_CERRI</name>
<organism evidence="15 16">
    <name type="scientific">Ceratopteris richardii</name>
    <name type="common">Triangle waterfern</name>
    <dbReference type="NCBI Taxonomy" id="49495"/>
    <lineage>
        <taxon>Eukaryota</taxon>
        <taxon>Viridiplantae</taxon>
        <taxon>Streptophyta</taxon>
        <taxon>Embryophyta</taxon>
        <taxon>Tracheophyta</taxon>
        <taxon>Polypodiopsida</taxon>
        <taxon>Polypodiidae</taxon>
        <taxon>Polypodiales</taxon>
        <taxon>Pteridineae</taxon>
        <taxon>Pteridaceae</taxon>
        <taxon>Parkerioideae</taxon>
        <taxon>Ceratopteris</taxon>
    </lineage>
</organism>
<evidence type="ECO:0000256" key="1">
    <source>
        <dbReference type="ARBA" id="ARBA00004496"/>
    </source>
</evidence>
<dbReference type="EC" id="3.4.22.-" evidence="13"/>
<proteinExistence type="inferred from homology"/>
<comment type="subcellular location">
    <subcellularLocation>
        <location evidence="1 13">Cytoplasm</location>
    </subcellularLocation>
</comment>
<keyword evidence="9 13" id="KW-0072">Autophagy</keyword>
<evidence type="ECO:0000256" key="8">
    <source>
        <dbReference type="ARBA" id="ARBA00022927"/>
    </source>
</evidence>
<feature type="domain" description="Peptidase C54 catalytic" evidence="14">
    <location>
        <begin position="199"/>
        <end position="242"/>
    </location>
</feature>
<evidence type="ECO:0000256" key="9">
    <source>
        <dbReference type="ARBA" id="ARBA00023006"/>
    </source>
</evidence>
<evidence type="ECO:0000256" key="5">
    <source>
        <dbReference type="ARBA" id="ARBA00022670"/>
    </source>
</evidence>
<evidence type="ECO:0000256" key="13">
    <source>
        <dbReference type="RuleBase" id="RU363115"/>
    </source>
</evidence>
<evidence type="ECO:0000256" key="2">
    <source>
        <dbReference type="ARBA" id="ARBA00010958"/>
    </source>
</evidence>
<dbReference type="AlphaFoldDB" id="A0A8T2QR66"/>
<evidence type="ECO:0000256" key="3">
    <source>
        <dbReference type="ARBA" id="ARBA00022448"/>
    </source>
</evidence>
<evidence type="ECO:0000313" key="16">
    <source>
        <dbReference type="Proteomes" id="UP000825935"/>
    </source>
</evidence>
<dbReference type="GO" id="GO:0000423">
    <property type="term" value="P:mitophagy"/>
    <property type="evidence" value="ECO:0007669"/>
    <property type="project" value="TreeGrafter"/>
</dbReference>
<reference evidence="15" key="1">
    <citation type="submission" date="2021-08" db="EMBL/GenBank/DDBJ databases">
        <title>WGS assembly of Ceratopteris richardii.</title>
        <authorList>
            <person name="Marchant D.B."/>
            <person name="Chen G."/>
            <person name="Jenkins J."/>
            <person name="Shu S."/>
            <person name="Leebens-Mack J."/>
            <person name="Grimwood J."/>
            <person name="Schmutz J."/>
            <person name="Soltis P."/>
            <person name="Soltis D."/>
            <person name="Chen Z.-H."/>
        </authorList>
    </citation>
    <scope>NUCLEOTIDE SEQUENCE</scope>
    <source>
        <strain evidence="15">Whitten #5841</strain>
        <tissue evidence="15">Leaf</tissue>
    </source>
</reference>
<dbReference type="GO" id="GO:0015031">
    <property type="term" value="P:protein transport"/>
    <property type="evidence" value="ECO:0007669"/>
    <property type="project" value="UniProtKB-KW"/>
</dbReference>
<keyword evidence="8 13" id="KW-0653">Protein transport</keyword>
<feature type="domain" description="Peptidase C54 catalytic" evidence="14">
    <location>
        <begin position="126"/>
        <end position="193"/>
    </location>
</feature>
<gene>
    <name evidence="15" type="ORF">KP509_33G057200</name>
</gene>
<keyword evidence="6 13" id="KW-0378">Hydrolase</keyword>
<keyword evidence="3" id="KW-0813">Transport</keyword>
<dbReference type="PANTHER" id="PTHR22624:SF49">
    <property type="entry name" value="CYSTEINE PROTEASE"/>
    <property type="match status" value="1"/>
</dbReference>
<dbReference type="GO" id="GO:0016485">
    <property type="term" value="P:protein processing"/>
    <property type="evidence" value="ECO:0007669"/>
    <property type="project" value="TreeGrafter"/>
</dbReference>
<evidence type="ECO:0000256" key="7">
    <source>
        <dbReference type="ARBA" id="ARBA00022807"/>
    </source>
</evidence>
<sequence>MGKHALSTTEGVPDVLRKDLSSSQMEEKTGNSASVWSFITNHAHTFCRSNSSSNIHCGFRKNMRVRWNAAWRRAIIIDPVRCLQERVSGCHKALSSSTSKQPIWLLGVCYNCSSSEGHASNNEIYKQFETDIHSRIWVTYRRGFQVIMGTNITTDVGWGCMIRSAQMLLAQALICHRFGRSWRRSDVNNTTHTCIISPDNPKADTSTYHCSNLKRMPLRTIDPSLALGFYCRDEEDFKDLCGRAVALERKGNGAPIFTVVQSKDELSIKDSHKVTCPQNESIKDINEAEEGWQIL</sequence>
<dbReference type="EMBL" id="CM035438">
    <property type="protein sequence ID" value="KAH7286070.1"/>
    <property type="molecule type" value="Genomic_DNA"/>
</dbReference>
<evidence type="ECO:0000256" key="6">
    <source>
        <dbReference type="ARBA" id="ARBA00022801"/>
    </source>
</evidence>
<evidence type="ECO:0000256" key="4">
    <source>
        <dbReference type="ARBA" id="ARBA00022490"/>
    </source>
</evidence>
<evidence type="ECO:0000259" key="14">
    <source>
        <dbReference type="Pfam" id="PF03416"/>
    </source>
</evidence>
<dbReference type="GO" id="GO:0005737">
    <property type="term" value="C:cytoplasm"/>
    <property type="evidence" value="ECO:0007669"/>
    <property type="project" value="UniProtKB-SubCell"/>
</dbReference>
<evidence type="ECO:0000256" key="12">
    <source>
        <dbReference type="ARBA" id="ARBA00045891"/>
    </source>
</evidence>
<comment type="function">
    <text evidence="12">Cysteine protease that plays a key role in autophagy by mediating both proteolytic activation and delipidation of ATG8 family proteins. The protease activity is required for proteolytic activation of ATG8 family proteins: cleaves the C-terminal amino acid of ATG8 proteins to reveal a C-terminal glycine. Exposure of the glycine at the C-terminus is essential for ATG8 proteins conjugation to phosphatidylethanolamine (PE) and insertion to membranes, which is necessary for autophagy. In addition to the protease activity, also mediates delipidation of PE-conjugated ATG8 proteins.</text>
</comment>
<comment type="subunit">
    <text evidence="11">Interacts with ATG8.</text>
</comment>
<dbReference type="GO" id="GO:0004197">
    <property type="term" value="F:cysteine-type endopeptidase activity"/>
    <property type="evidence" value="ECO:0007669"/>
    <property type="project" value="TreeGrafter"/>
</dbReference>
<keyword evidence="7" id="KW-0788">Thiol protease</keyword>
<dbReference type="InterPro" id="IPR005078">
    <property type="entry name" value="Peptidase_C54"/>
</dbReference>
<dbReference type="InterPro" id="IPR038765">
    <property type="entry name" value="Papain-like_cys_pep_sf"/>
</dbReference>
<dbReference type="SUPFAM" id="SSF54001">
    <property type="entry name" value="Cysteine proteinases"/>
    <property type="match status" value="2"/>
</dbReference>
<keyword evidence="4 13" id="KW-0963">Cytoplasm</keyword>
<dbReference type="GO" id="GO:0000045">
    <property type="term" value="P:autophagosome assembly"/>
    <property type="evidence" value="ECO:0007669"/>
    <property type="project" value="TreeGrafter"/>
</dbReference>
<dbReference type="GO" id="GO:0034727">
    <property type="term" value="P:piecemeal microautophagy of the nucleus"/>
    <property type="evidence" value="ECO:0007669"/>
    <property type="project" value="TreeGrafter"/>
</dbReference>
<dbReference type="Proteomes" id="UP000825935">
    <property type="component" value="Chromosome 33"/>
</dbReference>
<comment type="catalytic activity">
    <reaction evidence="10">
        <text>[protein]-C-terminal L-amino acid-glycyl-phosphatidylethanolamide + H2O = [protein]-C-terminal L-amino acid-glycine + a 1,2-diacyl-sn-glycero-3-phosphoethanolamine</text>
        <dbReference type="Rhea" id="RHEA:67548"/>
        <dbReference type="Rhea" id="RHEA-COMP:17323"/>
        <dbReference type="Rhea" id="RHEA-COMP:17324"/>
        <dbReference type="ChEBI" id="CHEBI:15377"/>
        <dbReference type="ChEBI" id="CHEBI:64612"/>
        <dbReference type="ChEBI" id="CHEBI:172940"/>
        <dbReference type="ChEBI" id="CHEBI:172941"/>
    </reaction>
    <physiologicalReaction direction="left-to-right" evidence="10">
        <dbReference type="Rhea" id="RHEA:67549"/>
    </physiologicalReaction>
</comment>
<evidence type="ECO:0000256" key="10">
    <source>
        <dbReference type="ARBA" id="ARBA00029362"/>
    </source>
</evidence>
<comment type="similarity">
    <text evidence="2 13">Belongs to the peptidase C54 family.</text>
</comment>
<dbReference type="OrthoDB" id="2960936at2759"/>
<dbReference type="PANTHER" id="PTHR22624">
    <property type="entry name" value="CYSTEINE PROTEASE ATG4"/>
    <property type="match status" value="1"/>
</dbReference>
<evidence type="ECO:0000256" key="11">
    <source>
        <dbReference type="ARBA" id="ARBA00038724"/>
    </source>
</evidence>
<dbReference type="InterPro" id="IPR046792">
    <property type="entry name" value="Peptidase_C54_cat"/>
</dbReference>
<dbReference type="GO" id="GO:0035973">
    <property type="term" value="P:aggrephagy"/>
    <property type="evidence" value="ECO:0007669"/>
    <property type="project" value="TreeGrafter"/>
</dbReference>
<dbReference type="GO" id="GO:0019786">
    <property type="term" value="F:protein-phosphatidylethanolamide deconjugating activity"/>
    <property type="evidence" value="ECO:0007669"/>
    <property type="project" value="InterPro"/>
</dbReference>
<keyword evidence="5 13" id="KW-0645">Protease</keyword>
<protein>
    <recommendedName>
        <fullName evidence="13">Cysteine protease</fullName>
        <ecNumber evidence="13">3.4.22.-</ecNumber>
    </recommendedName>
</protein>
<accession>A0A8T2QR66</accession>